<name>A0A3S1B1X1_9CYAN</name>
<evidence type="ECO:0000313" key="2">
    <source>
        <dbReference type="Proteomes" id="UP000271624"/>
    </source>
</evidence>
<dbReference type="InterPro" id="IPR007922">
    <property type="entry name" value="DciA-like"/>
</dbReference>
<gene>
    <name evidence="1" type="ORF">DSM106972_055290</name>
</gene>
<dbReference type="PANTHER" id="PTHR36456">
    <property type="entry name" value="UPF0232 PROTEIN SCO3875"/>
    <property type="match status" value="1"/>
</dbReference>
<dbReference type="Proteomes" id="UP000271624">
    <property type="component" value="Unassembled WGS sequence"/>
</dbReference>
<keyword evidence="2" id="KW-1185">Reference proteome</keyword>
<dbReference type="EMBL" id="RSCL01000014">
    <property type="protein sequence ID" value="RUT03221.1"/>
    <property type="molecule type" value="Genomic_DNA"/>
</dbReference>
<dbReference type="OrthoDB" id="511752at2"/>
<dbReference type="RefSeq" id="WP_127083796.1">
    <property type="nucleotide sequence ID" value="NZ_RSCL01000014.1"/>
</dbReference>
<reference evidence="1" key="2">
    <citation type="journal article" date="2019" name="Genome Biol. Evol.">
        <title>Day and night: Metabolic profiles and evolutionary relationships of six axenic non-marine cyanobacteria.</title>
        <authorList>
            <person name="Will S.E."/>
            <person name="Henke P."/>
            <person name="Boedeker C."/>
            <person name="Huang S."/>
            <person name="Brinkmann H."/>
            <person name="Rohde M."/>
            <person name="Jarek M."/>
            <person name="Friedl T."/>
            <person name="Seufert S."/>
            <person name="Schumacher M."/>
            <person name="Overmann J."/>
            <person name="Neumann-Schaal M."/>
            <person name="Petersen J."/>
        </authorList>
    </citation>
    <scope>NUCLEOTIDE SEQUENCE [LARGE SCALE GENOMIC DNA]</scope>
    <source>
        <strain evidence="1">PCC 7102</strain>
    </source>
</reference>
<evidence type="ECO:0000313" key="1">
    <source>
        <dbReference type="EMBL" id="RUT03221.1"/>
    </source>
</evidence>
<organism evidence="1 2">
    <name type="scientific">Dulcicalothrix desertica PCC 7102</name>
    <dbReference type="NCBI Taxonomy" id="232991"/>
    <lineage>
        <taxon>Bacteria</taxon>
        <taxon>Bacillati</taxon>
        <taxon>Cyanobacteriota</taxon>
        <taxon>Cyanophyceae</taxon>
        <taxon>Nostocales</taxon>
        <taxon>Calotrichaceae</taxon>
        <taxon>Dulcicalothrix</taxon>
    </lineage>
</organism>
<dbReference type="Pfam" id="PF05258">
    <property type="entry name" value="DciA"/>
    <property type="match status" value="1"/>
</dbReference>
<comment type="caution">
    <text evidence="1">The sequence shown here is derived from an EMBL/GenBank/DDBJ whole genome shotgun (WGS) entry which is preliminary data.</text>
</comment>
<proteinExistence type="predicted"/>
<accession>A0A3S1B1X1</accession>
<protein>
    <submittedName>
        <fullName evidence="1">Uncharacterized protein</fullName>
    </submittedName>
</protein>
<dbReference type="PANTHER" id="PTHR36456:SF1">
    <property type="entry name" value="UPF0232 PROTEIN SCO3875"/>
    <property type="match status" value="1"/>
</dbReference>
<sequence length="183" mass="20432">MAFRTVSDVLKLLQARGHWQTPPLQILLKCWHDIVGSSIALHTRPISIHRDVLRVATSSAAWAQTLTFERKTLLIKVNQKLSAPLTDIHFSTAGWNSSTRIIKPRRASHQEHPCYLEQNISKTVEKDIPAIGSNAVNTAFDSWVKKVQTSSQNLPLCPQCQAPTPSGELERWGVCALCAAKRF</sequence>
<reference evidence="1" key="1">
    <citation type="submission" date="2018-12" db="EMBL/GenBank/DDBJ databases">
        <authorList>
            <person name="Will S."/>
            <person name="Neumann-Schaal M."/>
            <person name="Henke P."/>
        </authorList>
    </citation>
    <scope>NUCLEOTIDE SEQUENCE</scope>
    <source>
        <strain evidence="1">PCC 7102</strain>
    </source>
</reference>
<dbReference type="AlphaFoldDB" id="A0A3S1B1X1"/>